<protein>
    <submittedName>
        <fullName evidence="1">Uncharacterized protein</fullName>
    </submittedName>
</protein>
<sequence>MIVRESSLVIQNVICVEEVIPHDEWYVPALSLRMNLVNEDIYYTSPVIFTIEEMENEPSFGKYTYYIGLNGQVEVPEDAFYKQLDYMEIMPAIYVRCPEVDEIEDAYMLLRGYAVRNGLEIKEPFYHVCLDVFDDVMMDIYARVKEVPSDGR</sequence>
<dbReference type="InterPro" id="IPR031664">
    <property type="entry name" value="DUF5085"/>
</dbReference>
<reference evidence="2" key="1">
    <citation type="submission" date="2016-01" db="EMBL/GenBank/DDBJ databases">
        <authorList>
            <person name="Mitreva M."/>
            <person name="Pepin K.H."/>
            <person name="Mihindukulasuriya K.A."/>
            <person name="Fulton R."/>
            <person name="Fronick C."/>
            <person name="O'Laughlin M."/>
            <person name="Miner T."/>
            <person name="Herter B."/>
            <person name="Rosa B.A."/>
            <person name="Cordes M."/>
            <person name="Tomlinson C."/>
            <person name="Wollam A."/>
            <person name="Palsikar V.B."/>
            <person name="Mardis E.R."/>
            <person name="Wilson R.K."/>
        </authorList>
    </citation>
    <scope>NUCLEOTIDE SEQUENCE [LARGE SCALE GENOMIC DNA]</scope>
    <source>
        <strain evidence="2">GED7749B</strain>
    </source>
</reference>
<dbReference type="RefSeq" id="WP_035190908.1">
    <property type="nucleotide sequence ID" value="NZ_CP104390.1"/>
</dbReference>
<dbReference type="Pfam" id="PF16895">
    <property type="entry name" value="DUF5085"/>
    <property type="match status" value="1"/>
</dbReference>
<evidence type="ECO:0000313" key="1">
    <source>
        <dbReference type="EMBL" id="KWZ77374.1"/>
    </source>
</evidence>
<dbReference type="GeneID" id="93260819"/>
<accession>A0A133KD26</accession>
<dbReference type="AlphaFoldDB" id="A0A133KD26"/>
<dbReference type="EMBL" id="LRPN01000172">
    <property type="protein sequence ID" value="KWZ77374.1"/>
    <property type="molecule type" value="Genomic_DNA"/>
</dbReference>
<comment type="caution">
    <text evidence="1">The sequence shown here is derived from an EMBL/GenBank/DDBJ whole genome shotgun (WGS) entry which is preliminary data.</text>
</comment>
<proteinExistence type="predicted"/>
<dbReference type="Proteomes" id="UP000070376">
    <property type="component" value="Unassembled WGS sequence"/>
</dbReference>
<evidence type="ECO:0000313" key="2">
    <source>
        <dbReference type="Proteomes" id="UP000070376"/>
    </source>
</evidence>
<dbReference type="PATRIC" id="fig|1398.22.peg.3293"/>
<organism evidence="1 2">
    <name type="scientific">Heyndrickxia coagulans</name>
    <name type="common">Weizmannia coagulans</name>
    <dbReference type="NCBI Taxonomy" id="1398"/>
    <lineage>
        <taxon>Bacteria</taxon>
        <taxon>Bacillati</taxon>
        <taxon>Bacillota</taxon>
        <taxon>Bacilli</taxon>
        <taxon>Bacillales</taxon>
        <taxon>Bacillaceae</taxon>
        <taxon>Heyndrickxia</taxon>
    </lineage>
</organism>
<gene>
    <name evidence="1" type="ORF">HMPREF3213_03280</name>
</gene>
<name>A0A133KD26_HEYCO</name>